<evidence type="ECO:0000313" key="1">
    <source>
        <dbReference type="EMBL" id="MDR6292647.1"/>
    </source>
</evidence>
<gene>
    <name evidence="1" type="ORF">E9232_005187</name>
</gene>
<comment type="caution">
    <text evidence="1">The sequence shown here is derived from an EMBL/GenBank/DDBJ whole genome shotgun (WGS) entry which is preliminary data.</text>
</comment>
<keyword evidence="2" id="KW-1185">Reference proteome</keyword>
<proteinExistence type="predicted"/>
<protein>
    <submittedName>
        <fullName evidence="1">Uncharacterized protein</fullName>
    </submittedName>
</protein>
<sequence length="58" mass="6200">MPSHAPSLRIASIVPSVRRRLPDGLGLDAARIGATLRNIPPAAVYRITRQSRSPAAEV</sequence>
<name>A0ABU1JWH1_9PROT</name>
<dbReference type="Proteomes" id="UP001262410">
    <property type="component" value="Unassembled WGS sequence"/>
</dbReference>
<dbReference type="EMBL" id="JAVDPW010000009">
    <property type="protein sequence ID" value="MDR6292647.1"/>
    <property type="molecule type" value="Genomic_DNA"/>
</dbReference>
<reference evidence="1 2" key="1">
    <citation type="submission" date="2023-07" db="EMBL/GenBank/DDBJ databases">
        <title>Sorghum-associated microbial communities from plants grown in Nebraska, USA.</title>
        <authorList>
            <person name="Schachtman D."/>
        </authorList>
    </citation>
    <scope>NUCLEOTIDE SEQUENCE [LARGE SCALE GENOMIC DNA]</scope>
    <source>
        <strain evidence="1 2">584</strain>
    </source>
</reference>
<dbReference type="RefSeq" id="WP_309798914.1">
    <property type="nucleotide sequence ID" value="NZ_JAVDPW010000009.1"/>
</dbReference>
<organism evidence="1 2">
    <name type="scientific">Inquilinus ginsengisoli</name>
    <dbReference type="NCBI Taxonomy" id="363840"/>
    <lineage>
        <taxon>Bacteria</taxon>
        <taxon>Pseudomonadati</taxon>
        <taxon>Pseudomonadota</taxon>
        <taxon>Alphaproteobacteria</taxon>
        <taxon>Rhodospirillales</taxon>
        <taxon>Rhodospirillaceae</taxon>
        <taxon>Inquilinus</taxon>
    </lineage>
</organism>
<evidence type="ECO:0000313" key="2">
    <source>
        <dbReference type="Proteomes" id="UP001262410"/>
    </source>
</evidence>
<accession>A0ABU1JWH1</accession>